<name>A0A8K0D0A2_IGNLU</name>
<feature type="domain" description="Fibronectin type-III" evidence="6">
    <location>
        <begin position="535"/>
        <end position="625"/>
    </location>
</feature>
<comment type="caution">
    <text evidence="7">The sequence shown here is derived from an EMBL/GenBank/DDBJ whole genome shotgun (WGS) entry which is preliminary data.</text>
</comment>
<evidence type="ECO:0000259" key="6">
    <source>
        <dbReference type="PROSITE" id="PS50853"/>
    </source>
</evidence>
<gene>
    <name evidence="7" type="ORF">ILUMI_11355</name>
</gene>
<keyword evidence="3" id="KW-0812">Transmembrane</keyword>
<proteinExistence type="predicted"/>
<feature type="domain" description="Fibronectin type-III" evidence="6">
    <location>
        <begin position="426"/>
        <end position="519"/>
    </location>
</feature>
<dbReference type="SMART" id="SM00408">
    <property type="entry name" value="IGc2"/>
    <property type="match status" value="4"/>
</dbReference>
<dbReference type="Gene3D" id="2.60.40.10">
    <property type="entry name" value="Immunoglobulins"/>
    <property type="match status" value="6"/>
</dbReference>
<keyword evidence="3" id="KW-1133">Transmembrane helix</keyword>
<evidence type="ECO:0000313" key="7">
    <source>
        <dbReference type="EMBL" id="KAF2894816.1"/>
    </source>
</evidence>
<feature type="chain" id="PRO_5035421330" description="Protein turtle" evidence="4">
    <location>
        <begin position="24"/>
        <end position="669"/>
    </location>
</feature>
<dbReference type="GO" id="GO:0009653">
    <property type="term" value="P:anatomical structure morphogenesis"/>
    <property type="evidence" value="ECO:0007669"/>
    <property type="project" value="UniProtKB-ARBA"/>
</dbReference>
<dbReference type="FunFam" id="2.60.40.10:FF:001149">
    <property type="entry name" value="Turtle, isoform H"/>
    <property type="match status" value="1"/>
</dbReference>
<feature type="transmembrane region" description="Helical" evidence="3">
    <location>
        <begin position="630"/>
        <end position="652"/>
    </location>
</feature>
<dbReference type="SMART" id="SM00060">
    <property type="entry name" value="FN3"/>
    <property type="match status" value="2"/>
</dbReference>
<evidence type="ECO:0000256" key="3">
    <source>
        <dbReference type="SAM" id="Phobius"/>
    </source>
</evidence>
<dbReference type="Pfam" id="PF13895">
    <property type="entry name" value="Ig_2"/>
    <property type="match status" value="1"/>
</dbReference>
<accession>A0A8K0D0A2</accession>
<dbReference type="InterPro" id="IPR003599">
    <property type="entry name" value="Ig_sub"/>
</dbReference>
<dbReference type="PROSITE" id="PS50835">
    <property type="entry name" value="IG_LIKE"/>
    <property type="match status" value="4"/>
</dbReference>
<dbReference type="OrthoDB" id="6234674at2759"/>
<dbReference type="CDD" id="cd00063">
    <property type="entry name" value="FN3"/>
    <property type="match status" value="2"/>
</dbReference>
<keyword evidence="1" id="KW-0677">Repeat</keyword>
<dbReference type="Pfam" id="PF13927">
    <property type="entry name" value="Ig_3"/>
    <property type="match status" value="1"/>
</dbReference>
<feature type="domain" description="Ig-like" evidence="5">
    <location>
        <begin position="238"/>
        <end position="328"/>
    </location>
</feature>
<dbReference type="GO" id="GO:0030154">
    <property type="term" value="P:cell differentiation"/>
    <property type="evidence" value="ECO:0007669"/>
    <property type="project" value="UniProtKB-ARBA"/>
</dbReference>
<dbReference type="InterPro" id="IPR003598">
    <property type="entry name" value="Ig_sub2"/>
</dbReference>
<dbReference type="InterPro" id="IPR003961">
    <property type="entry name" value="FN3_dom"/>
</dbReference>
<dbReference type="Pfam" id="PF07679">
    <property type="entry name" value="I-set"/>
    <property type="match status" value="1"/>
</dbReference>
<dbReference type="InterPro" id="IPR036116">
    <property type="entry name" value="FN3_sf"/>
</dbReference>
<dbReference type="PROSITE" id="PS50853">
    <property type="entry name" value="FN3"/>
    <property type="match status" value="2"/>
</dbReference>
<reference evidence="7" key="1">
    <citation type="submission" date="2019-08" db="EMBL/GenBank/DDBJ databases">
        <title>The genome of the North American firefly Photinus pyralis.</title>
        <authorList>
            <consortium name="Photinus pyralis genome working group"/>
            <person name="Fallon T.R."/>
            <person name="Sander Lower S.E."/>
            <person name="Weng J.-K."/>
        </authorList>
    </citation>
    <scope>NUCLEOTIDE SEQUENCE</scope>
    <source>
        <strain evidence="7">TRF0915ILg1</strain>
        <tissue evidence="7">Whole body</tissue>
    </source>
</reference>
<dbReference type="EMBL" id="VTPC01006603">
    <property type="protein sequence ID" value="KAF2894816.1"/>
    <property type="molecule type" value="Genomic_DNA"/>
</dbReference>
<sequence>MFKGDIKVHVLLLCLYQFVSISSYHYDEERLPTFLSASVGEHVVFNCDIEFPQDIVIPYVLNWKKQDKTIYSWDNGVITSSDPYVGRIQLVSETIPGYGKASVNLTSIRESDAGWYECKIIFPYRTPTSLKNGTWFYLDVNGGNLLEIPPINQTVMEGDDVHFTCIAKELGVEIRWFKDGMPLSELENIYHRSRIDNEGSLTIHATEMGDLGEYICEAINYLKESQSARAFLNVQYKAKVIYAPKEVFLPFGQPAVLDCHFRANPPLKSLRWEKDGFLFDPYNVPGVFYRQNGSLYFNRVDESHNGHYTCTPYNELGTEGPSPSTHVIVLRPPVFITTPHHLYLRRLGETLELICDARDGDNGHKPIIVWFKKDGSSMPEGRYTIRGGNLTITNIQEEDRGLYQCSATNEAATITAETELLVENVPPRAPHNLTAKAYSNSIRLQWAAGRKRPRIKYSVWYRSVDSPEWRNVEVRGNPYLEGTIYNLKPSQEYEFMVLSEDPHGEALFSKPLRVWTLGYDADPAEVMQGYSPLASPLNISVKLTDKGCLVTWETPEHGNDYLQKYIVRWYDSPTGTLYGSAETTNTSYLVTNLEEGESYDFQVTAVAVDGYESISTRITINVPAYQKIKLLSMSLIAVVASLIVTVALVYYIKIKCCQSYSKQSSNTRK</sequence>
<dbReference type="AlphaFoldDB" id="A0A8K0D0A2"/>
<dbReference type="InterPro" id="IPR013783">
    <property type="entry name" value="Ig-like_fold"/>
</dbReference>
<keyword evidence="2" id="KW-1015">Disulfide bond</keyword>
<dbReference type="InterPro" id="IPR036179">
    <property type="entry name" value="Ig-like_dom_sf"/>
</dbReference>
<feature type="signal peptide" evidence="4">
    <location>
        <begin position="1"/>
        <end position="23"/>
    </location>
</feature>
<evidence type="ECO:0008006" key="9">
    <source>
        <dbReference type="Google" id="ProtNLM"/>
    </source>
</evidence>
<protein>
    <recommendedName>
        <fullName evidence="9">Protein turtle</fullName>
    </recommendedName>
</protein>
<dbReference type="PANTHER" id="PTHR44170:SF6">
    <property type="entry name" value="CONTACTIN"/>
    <property type="match status" value="1"/>
</dbReference>
<evidence type="ECO:0000259" key="5">
    <source>
        <dbReference type="PROSITE" id="PS50835"/>
    </source>
</evidence>
<evidence type="ECO:0000256" key="4">
    <source>
        <dbReference type="SAM" id="SignalP"/>
    </source>
</evidence>
<feature type="domain" description="Ig-like" evidence="5">
    <location>
        <begin position="40"/>
        <end position="120"/>
    </location>
</feature>
<keyword evidence="4" id="KW-0732">Signal</keyword>
<keyword evidence="8" id="KW-1185">Reference proteome</keyword>
<keyword evidence="3" id="KW-0472">Membrane</keyword>
<feature type="domain" description="Ig-like" evidence="5">
    <location>
        <begin position="123"/>
        <end position="233"/>
    </location>
</feature>
<dbReference type="Pfam" id="PF00041">
    <property type="entry name" value="fn3"/>
    <property type="match status" value="2"/>
</dbReference>
<evidence type="ECO:0000256" key="1">
    <source>
        <dbReference type="ARBA" id="ARBA00022737"/>
    </source>
</evidence>
<dbReference type="GO" id="GO:0098609">
    <property type="term" value="P:cell-cell adhesion"/>
    <property type="evidence" value="ECO:0007669"/>
    <property type="project" value="TreeGrafter"/>
</dbReference>
<dbReference type="SUPFAM" id="SSF48726">
    <property type="entry name" value="Immunoglobulin"/>
    <property type="match status" value="4"/>
</dbReference>
<organism evidence="7 8">
    <name type="scientific">Ignelater luminosus</name>
    <name type="common">Cucubano</name>
    <name type="synonym">Pyrophorus luminosus</name>
    <dbReference type="NCBI Taxonomy" id="2038154"/>
    <lineage>
        <taxon>Eukaryota</taxon>
        <taxon>Metazoa</taxon>
        <taxon>Ecdysozoa</taxon>
        <taxon>Arthropoda</taxon>
        <taxon>Hexapoda</taxon>
        <taxon>Insecta</taxon>
        <taxon>Pterygota</taxon>
        <taxon>Neoptera</taxon>
        <taxon>Endopterygota</taxon>
        <taxon>Coleoptera</taxon>
        <taxon>Polyphaga</taxon>
        <taxon>Elateriformia</taxon>
        <taxon>Elateroidea</taxon>
        <taxon>Elateridae</taxon>
        <taxon>Agrypninae</taxon>
        <taxon>Pyrophorini</taxon>
        <taxon>Ignelater</taxon>
    </lineage>
</organism>
<dbReference type="Proteomes" id="UP000801492">
    <property type="component" value="Unassembled WGS sequence"/>
</dbReference>
<dbReference type="SMART" id="SM00409">
    <property type="entry name" value="IG"/>
    <property type="match status" value="4"/>
</dbReference>
<dbReference type="SUPFAM" id="SSF49265">
    <property type="entry name" value="Fibronectin type III"/>
    <property type="match status" value="1"/>
</dbReference>
<dbReference type="InterPro" id="IPR013098">
    <property type="entry name" value="Ig_I-set"/>
</dbReference>
<evidence type="ECO:0000256" key="2">
    <source>
        <dbReference type="ARBA" id="ARBA00023157"/>
    </source>
</evidence>
<evidence type="ECO:0000313" key="8">
    <source>
        <dbReference type="Proteomes" id="UP000801492"/>
    </source>
</evidence>
<dbReference type="PANTHER" id="PTHR44170">
    <property type="entry name" value="PROTEIN SIDEKICK"/>
    <property type="match status" value="1"/>
</dbReference>
<dbReference type="InterPro" id="IPR007110">
    <property type="entry name" value="Ig-like_dom"/>
</dbReference>
<feature type="domain" description="Ig-like" evidence="5">
    <location>
        <begin position="333"/>
        <end position="415"/>
    </location>
</feature>